<feature type="transmembrane region" description="Helical" evidence="8">
    <location>
        <begin position="169"/>
        <end position="187"/>
    </location>
</feature>
<feature type="transmembrane region" description="Helical" evidence="8">
    <location>
        <begin position="408"/>
        <end position="429"/>
    </location>
</feature>
<comment type="caution">
    <text evidence="9">The sequence shown here is derived from an EMBL/GenBank/DDBJ whole genome shotgun (WGS) entry which is preliminary data.</text>
</comment>
<dbReference type="EMBL" id="JRMP02000022">
    <property type="protein sequence ID" value="TLD92198.1"/>
    <property type="molecule type" value="Genomic_DNA"/>
</dbReference>
<dbReference type="STRING" id="1548018.LS64_11015"/>
<dbReference type="AlphaFoldDB" id="A0A4U8SZB2"/>
<feature type="transmembrane region" description="Helical" evidence="8">
    <location>
        <begin position="253"/>
        <end position="270"/>
    </location>
</feature>
<reference evidence="9 10" key="2">
    <citation type="journal article" date="2016" name="Infect. Immun.">
        <title>Helicobacter saguini, a Novel Helicobacter Isolated from Cotton-Top Tamarins with Ulcerative Colitis, Has Proinflammatory Properties and Induces Typhlocolitis and Dysplasia in Gnotobiotic IL-10-/- Mice.</title>
        <authorList>
            <person name="Shen Z."/>
            <person name="Mannion A."/>
            <person name="Whary M.T."/>
            <person name="Muthupalani S."/>
            <person name="Sheh A."/>
            <person name="Feng Y."/>
            <person name="Gong G."/>
            <person name="Vandamme P."/>
            <person name="Holcombe H.R."/>
            <person name="Paster B.J."/>
            <person name="Fox J.G."/>
        </authorList>
    </citation>
    <scope>NUCLEOTIDE SEQUENCE [LARGE SCALE GENOMIC DNA]</scope>
    <source>
        <strain evidence="9 10">MIT 97-6194</strain>
    </source>
</reference>
<protein>
    <recommendedName>
        <fullName evidence="8">L-lactate permease</fullName>
    </recommendedName>
</protein>
<organism evidence="9 10">
    <name type="scientific">Helicobacter saguini</name>
    <dbReference type="NCBI Taxonomy" id="1548018"/>
    <lineage>
        <taxon>Bacteria</taxon>
        <taxon>Pseudomonadati</taxon>
        <taxon>Campylobacterota</taxon>
        <taxon>Epsilonproteobacteria</taxon>
        <taxon>Campylobacterales</taxon>
        <taxon>Helicobacteraceae</taxon>
        <taxon>Helicobacter</taxon>
    </lineage>
</organism>
<evidence type="ECO:0000256" key="1">
    <source>
        <dbReference type="ARBA" id="ARBA00004651"/>
    </source>
</evidence>
<dbReference type="PANTHER" id="PTHR30003">
    <property type="entry name" value="L-LACTATE PERMEASE"/>
    <property type="match status" value="1"/>
</dbReference>
<evidence type="ECO:0000313" key="10">
    <source>
        <dbReference type="Proteomes" id="UP000029714"/>
    </source>
</evidence>
<sequence length="560" mass="59857">MEIWTQNYTPVGDSIWLSAIVALLPIILFLVCLVWLKLKGWMAASLTVVLSMLIALFVYKMPFNMVALSFVQGFLTGLWPIAWIIIAAIFLYKIAVKTGYFEILKQSVMAITPDQRLQVILIAFCFGAFLEGAIGFGGPVAITAALLVGLGFRPLYAAGLCMIANTAPVAFGAVGIPIIALGGAVGVDSGDISAMVGRMLPPLTMFVPFFIVFLMSGMKGVKETFPAVFVAATSFAVVQYWSSNYLGAELPDIISAIASIAATSIFLKFWQPKHVYTGEGQSEIDLKDAKMQKQYPIGTIVIAWMPFILLVIAIAIWNFPGFAGIPAFKSLFGADGALKDTNITFAMQGLHNQVMQVAPLVTEPKPLDATWKWNLIQNPGTAILLAALVSILVLRAKGNQITEAASETLKEMFIPIVTIGLVVAFAFVAKNSGQAATMGIALSHTGGLFPFFSPFIGWLGVFLTGSDTSANLLFGPLQQAAARVLGEPEVLFLAANTVGGVVGKMISPQSIAIACAAVGLVGKESDLFRFTLKYSIGFVVFIGIWTAFIAYIIPGIIVGH</sequence>
<keyword evidence="6 8" id="KW-1133">Transmembrane helix</keyword>
<dbReference type="NCBIfam" id="TIGR00795">
    <property type="entry name" value="lctP"/>
    <property type="match status" value="1"/>
</dbReference>
<evidence type="ECO:0000256" key="8">
    <source>
        <dbReference type="RuleBase" id="RU365092"/>
    </source>
</evidence>
<dbReference type="GO" id="GO:0015295">
    <property type="term" value="F:solute:proton symporter activity"/>
    <property type="evidence" value="ECO:0007669"/>
    <property type="project" value="TreeGrafter"/>
</dbReference>
<feature type="transmembrane region" description="Helical" evidence="8">
    <location>
        <begin position="375"/>
        <end position="396"/>
    </location>
</feature>
<dbReference type="PANTHER" id="PTHR30003:SF0">
    <property type="entry name" value="GLYCOLATE PERMEASE GLCA-RELATED"/>
    <property type="match status" value="1"/>
</dbReference>
<feature type="transmembrane region" description="Helical" evidence="8">
    <location>
        <begin position="142"/>
        <end position="162"/>
    </location>
</feature>
<dbReference type="OrthoDB" id="9761056at2"/>
<dbReference type="Pfam" id="PF02652">
    <property type="entry name" value="Lactate_perm"/>
    <property type="match status" value="1"/>
</dbReference>
<feature type="transmembrane region" description="Helical" evidence="8">
    <location>
        <begin position="74"/>
        <end position="96"/>
    </location>
</feature>
<evidence type="ECO:0000256" key="2">
    <source>
        <dbReference type="ARBA" id="ARBA00010100"/>
    </source>
</evidence>
<dbReference type="InterPro" id="IPR003804">
    <property type="entry name" value="Lactate_perm"/>
</dbReference>
<comment type="similarity">
    <text evidence="2 8">Belongs to the lactate permease family.</text>
</comment>
<evidence type="ECO:0000256" key="5">
    <source>
        <dbReference type="ARBA" id="ARBA00022692"/>
    </source>
</evidence>
<keyword evidence="5 8" id="KW-0812">Transmembrane</keyword>
<keyword evidence="10" id="KW-1185">Reference proteome</keyword>
<accession>A0A4U8SZB2</accession>
<evidence type="ECO:0000313" key="9">
    <source>
        <dbReference type="EMBL" id="TLD92198.1"/>
    </source>
</evidence>
<feature type="transmembrane region" description="Helical" evidence="8">
    <location>
        <begin position="297"/>
        <end position="319"/>
    </location>
</feature>
<dbReference type="GO" id="GO:0005886">
    <property type="term" value="C:plasma membrane"/>
    <property type="evidence" value="ECO:0007669"/>
    <property type="project" value="UniProtKB-SubCell"/>
</dbReference>
<feature type="transmembrane region" description="Helical" evidence="8">
    <location>
        <begin position="224"/>
        <end position="241"/>
    </location>
</feature>
<feature type="transmembrane region" description="Helical" evidence="8">
    <location>
        <begin position="199"/>
        <end position="217"/>
    </location>
</feature>
<reference evidence="9 10" key="1">
    <citation type="journal article" date="2014" name="Genome Announc.">
        <title>Draft genome sequences of eight enterohepatic helicobacter species isolated from both laboratory and wild rodents.</title>
        <authorList>
            <person name="Sheh A."/>
            <person name="Shen Z."/>
            <person name="Fox J.G."/>
        </authorList>
    </citation>
    <scope>NUCLEOTIDE SEQUENCE [LARGE SCALE GENOMIC DNA]</scope>
    <source>
        <strain evidence="9 10">MIT 97-6194</strain>
    </source>
</reference>
<feature type="transmembrane region" description="Helical" evidence="8">
    <location>
        <begin position="15"/>
        <end position="36"/>
    </location>
</feature>
<dbReference type="GO" id="GO:0015129">
    <property type="term" value="F:lactate transmembrane transporter activity"/>
    <property type="evidence" value="ECO:0007669"/>
    <property type="project" value="UniProtKB-UniRule"/>
</dbReference>
<feature type="transmembrane region" description="Helical" evidence="8">
    <location>
        <begin position="117"/>
        <end position="136"/>
    </location>
</feature>
<keyword evidence="7 8" id="KW-0472">Membrane</keyword>
<comment type="function">
    <text evidence="8">Uptake of L-lactate across the membrane. Can also transport D-lactate and glycolate.</text>
</comment>
<proteinExistence type="inferred from homology"/>
<keyword evidence="3 8" id="KW-0813">Transport</keyword>
<feature type="transmembrane region" description="Helical" evidence="8">
    <location>
        <begin position="536"/>
        <end position="557"/>
    </location>
</feature>
<evidence type="ECO:0000256" key="3">
    <source>
        <dbReference type="ARBA" id="ARBA00022448"/>
    </source>
</evidence>
<evidence type="ECO:0000256" key="7">
    <source>
        <dbReference type="ARBA" id="ARBA00023136"/>
    </source>
</evidence>
<keyword evidence="4 8" id="KW-1003">Cell membrane</keyword>
<gene>
    <name evidence="9" type="ORF">LS64_010620</name>
</gene>
<dbReference type="Proteomes" id="UP000029714">
    <property type="component" value="Unassembled WGS sequence"/>
</dbReference>
<evidence type="ECO:0000256" key="4">
    <source>
        <dbReference type="ARBA" id="ARBA00022475"/>
    </source>
</evidence>
<evidence type="ECO:0000256" key="6">
    <source>
        <dbReference type="ARBA" id="ARBA00022989"/>
    </source>
</evidence>
<name>A0A4U8SZB2_9HELI</name>
<feature type="transmembrane region" description="Helical" evidence="8">
    <location>
        <begin position="43"/>
        <end position="62"/>
    </location>
</feature>
<feature type="transmembrane region" description="Helical" evidence="8">
    <location>
        <begin position="441"/>
        <end position="463"/>
    </location>
</feature>
<comment type="subcellular location">
    <subcellularLocation>
        <location evidence="1 8">Cell membrane</location>
        <topology evidence="1 8">Multi-pass membrane protein</topology>
    </subcellularLocation>
</comment>